<comment type="caution">
    <text evidence="4">The sequence shown here is derived from an EMBL/GenBank/DDBJ whole genome shotgun (WGS) entry which is preliminary data.</text>
</comment>
<feature type="region of interest" description="Disordered" evidence="2">
    <location>
        <begin position="302"/>
        <end position="340"/>
    </location>
</feature>
<sequence length="340" mass="37249">MRGGEYHNTHPSATEGSVLYCSSPSDTSLIHPWTPPPTQSVRMDDFETPVKRGAKSGPLCFTPMMEGTSMVTDGVGSTSSHSDCSDFGHSGKLHLSTPRNFPNRRSFKSKPIHPLSFPPHSPSIETSGLFEYDATTPLRDTRRQSSDSSSIDLADIADRFEPDYRTRSCNPSEPHKCGVCDRLLSQRSPWSSRRIVKSGDMPISGVLSCRHVFHAECLEQTTPKSHKSDPPCPICAKVEEENSPEQCIFPKMSNTFSRIRAFSGEGSSRSWGCAQVGDCVEGAHRSGMLLLNRNKMKKNLSLKGNPGKDFPGKPKKSGSYPLSFLGGRFVDHGAGPSMKK</sequence>
<gene>
    <name evidence="4" type="ORF">RND81_11G042300</name>
</gene>
<evidence type="ECO:0000313" key="4">
    <source>
        <dbReference type="EMBL" id="KAK9675930.1"/>
    </source>
</evidence>
<feature type="compositionally biased region" description="Polar residues" evidence="2">
    <location>
        <begin position="9"/>
        <end position="21"/>
    </location>
</feature>
<feature type="region of interest" description="Disordered" evidence="2">
    <location>
        <begin position="1"/>
        <end position="21"/>
    </location>
</feature>
<keyword evidence="5" id="KW-1185">Reference proteome</keyword>
<dbReference type="GO" id="GO:0008270">
    <property type="term" value="F:zinc ion binding"/>
    <property type="evidence" value="ECO:0007669"/>
    <property type="project" value="UniProtKB-KW"/>
</dbReference>
<keyword evidence="1" id="KW-0479">Metal-binding</keyword>
<evidence type="ECO:0000313" key="5">
    <source>
        <dbReference type="Proteomes" id="UP001443914"/>
    </source>
</evidence>
<dbReference type="AlphaFoldDB" id="A0AAW1HHK5"/>
<dbReference type="Gene3D" id="3.30.40.10">
    <property type="entry name" value="Zinc/RING finger domain, C3HC4 (zinc finger)"/>
    <property type="match status" value="1"/>
</dbReference>
<evidence type="ECO:0000259" key="3">
    <source>
        <dbReference type="PROSITE" id="PS50089"/>
    </source>
</evidence>
<dbReference type="SUPFAM" id="SSF57850">
    <property type="entry name" value="RING/U-box"/>
    <property type="match status" value="1"/>
</dbReference>
<evidence type="ECO:0000256" key="1">
    <source>
        <dbReference type="PROSITE-ProRule" id="PRU00175"/>
    </source>
</evidence>
<protein>
    <recommendedName>
        <fullName evidence="3">RING-type domain-containing protein</fullName>
    </recommendedName>
</protein>
<dbReference type="SMART" id="SM00184">
    <property type="entry name" value="RING"/>
    <property type="match status" value="1"/>
</dbReference>
<accession>A0AAW1HHK5</accession>
<dbReference type="InterPro" id="IPR013083">
    <property type="entry name" value="Znf_RING/FYVE/PHD"/>
</dbReference>
<dbReference type="EMBL" id="JBDFQZ010000011">
    <property type="protein sequence ID" value="KAK9675930.1"/>
    <property type="molecule type" value="Genomic_DNA"/>
</dbReference>
<evidence type="ECO:0000256" key="2">
    <source>
        <dbReference type="SAM" id="MobiDB-lite"/>
    </source>
</evidence>
<dbReference type="EMBL" id="JBDFQZ010000011">
    <property type="protein sequence ID" value="KAK9675928.1"/>
    <property type="molecule type" value="Genomic_DNA"/>
</dbReference>
<name>A0AAW1HHK5_SAPOF</name>
<dbReference type="EMBL" id="JBDFQZ010000011">
    <property type="protein sequence ID" value="KAK9675929.1"/>
    <property type="molecule type" value="Genomic_DNA"/>
</dbReference>
<dbReference type="PROSITE" id="PS50089">
    <property type="entry name" value="ZF_RING_2"/>
    <property type="match status" value="1"/>
</dbReference>
<dbReference type="PANTHER" id="PTHR31150">
    <property type="entry name" value="EXPRESSED PROTEIN"/>
    <property type="match status" value="1"/>
</dbReference>
<keyword evidence="1" id="KW-0863">Zinc-finger</keyword>
<keyword evidence="1" id="KW-0862">Zinc</keyword>
<feature type="domain" description="RING-type" evidence="3">
    <location>
        <begin position="177"/>
        <end position="235"/>
    </location>
</feature>
<reference evidence="4 5" key="1">
    <citation type="submission" date="2024-03" db="EMBL/GenBank/DDBJ databases">
        <title>WGS assembly of Saponaria officinalis var. Norfolk2.</title>
        <authorList>
            <person name="Jenkins J."/>
            <person name="Shu S."/>
            <person name="Grimwood J."/>
            <person name="Barry K."/>
            <person name="Goodstein D."/>
            <person name="Schmutz J."/>
            <person name="Leebens-Mack J."/>
            <person name="Osbourn A."/>
        </authorList>
    </citation>
    <scope>NUCLEOTIDE SEQUENCE [LARGE SCALE GENOMIC DNA]</scope>
    <source>
        <strain evidence="5">cv. Norfolk2</strain>
        <strain evidence="4">JIC</strain>
        <tissue evidence="4">Leaf</tissue>
    </source>
</reference>
<proteinExistence type="predicted"/>
<dbReference type="PANTHER" id="PTHR31150:SF23">
    <property type="entry name" value="MANDELONITRILE LYASE-RELATED"/>
    <property type="match status" value="1"/>
</dbReference>
<dbReference type="Proteomes" id="UP001443914">
    <property type="component" value="Unassembled WGS sequence"/>
</dbReference>
<organism evidence="4 5">
    <name type="scientific">Saponaria officinalis</name>
    <name type="common">Common soapwort</name>
    <name type="synonym">Lychnis saponaria</name>
    <dbReference type="NCBI Taxonomy" id="3572"/>
    <lineage>
        <taxon>Eukaryota</taxon>
        <taxon>Viridiplantae</taxon>
        <taxon>Streptophyta</taxon>
        <taxon>Embryophyta</taxon>
        <taxon>Tracheophyta</taxon>
        <taxon>Spermatophyta</taxon>
        <taxon>Magnoliopsida</taxon>
        <taxon>eudicotyledons</taxon>
        <taxon>Gunneridae</taxon>
        <taxon>Pentapetalae</taxon>
        <taxon>Caryophyllales</taxon>
        <taxon>Caryophyllaceae</taxon>
        <taxon>Caryophylleae</taxon>
        <taxon>Saponaria</taxon>
    </lineage>
</organism>
<dbReference type="InterPro" id="IPR001841">
    <property type="entry name" value="Znf_RING"/>
</dbReference>